<gene>
    <name evidence="2" type="ORF">DEAC_c06780</name>
</gene>
<reference evidence="2 3" key="1">
    <citation type="submission" date="2015-06" db="EMBL/GenBank/DDBJ databases">
        <title>Draft genome of the moderately acidophilic sulfate reducer Candidatus Desulfosporosinus acididurans strain M1.</title>
        <authorList>
            <person name="Poehlein A."/>
            <person name="Petzsch P."/>
            <person name="Johnson B.D."/>
            <person name="Schloemann M."/>
            <person name="Daniel R."/>
            <person name="Muehling M."/>
        </authorList>
    </citation>
    <scope>NUCLEOTIDE SEQUENCE [LARGE SCALE GENOMIC DNA]</scope>
    <source>
        <strain evidence="2 3">M1</strain>
    </source>
</reference>
<proteinExistence type="predicted"/>
<comment type="caution">
    <text evidence="2">The sequence shown here is derived from an EMBL/GenBank/DDBJ whole genome shotgun (WGS) entry which is preliminary data.</text>
</comment>
<evidence type="ECO:0000313" key="2">
    <source>
        <dbReference type="EMBL" id="KLU67466.1"/>
    </source>
</evidence>
<dbReference type="EMBL" id="LDZY01000002">
    <property type="protein sequence ID" value="KLU67466.1"/>
    <property type="molecule type" value="Genomic_DNA"/>
</dbReference>
<feature type="region of interest" description="Disordered" evidence="1">
    <location>
        <begin position="1"/>
        <end position="51"/>
    </location>
</feature>
<feature type="compositionally biased region" description="Basic and acidic residues" evidence="1">
    <location>
        <begin position="30"/>
        <end position="51"/>
    </location>
</feature>
<accession>A0A0J1IS25</accession>
<protein>
    <submittedName>
        <fullName evidence="2">Uncharacterized protein</fullName>
    </submittedName>
</protein>
<evidence type="ECO:0000313" key="3">
    <source>
        <dbReference type="Proteomes" id="UP000036356"/>
    </source>
</evidence>
<keyword evidence="3" id="KW-1185">Reference proteome</keyword>
<evidence type="ECO:0000256" key="1">
    <source>
        <dbReference type="SAM" id="MobiDB-lite"/>
    </source>
</evidence>
<dbReference type="STRING" id="476652.DEAC_c06780"/>
<organism evidence="2 3">
    <name type="scientific">Desulfosporosinus acididurans</name>
    <dbReference type="NCBI Taxonomy" id="476652"/>
    <lineage>
        <taxon>Bacteria</taxon>
        <taxon>Bacillati</taxon>
        <taxon>Bacillota</taxon>
        <taxon>Clostridia</taxon>
        <taxon>Eubacteriales</taxon>
        <taxon>Desulfitobacteriaceae</taxon>
        <taxon>Desulfosporosinus</taxon>
    </lineage>
</organism>
<sequence length="51" mass="5816">MNQNENKVSQQTTNNHVSMQNTKNSPSNANEKERDNLNPAKDKSPDDLEIF</sequence>
<feature type="compositionally biased region" description="Polar residues" evidence="1">
    <location>
        <begin position="1"/>
        <end position="29"/>
    </location>
</feature>
<dbReference type="RefSeq" id="WP_161796412.1">
    <property type="nucleotide sequence ID" value="NZ_LDZY01000002.1"/>
</dbReference>
<dbReference type="PATRIC" id="fig|476652.3.peg.694"/>
<name>A0A0J1IS25_9FIRM</name>
<dbReference type="Proteomes" id="UP000036356">
    <property type="component" value="Unassembled WGS sequence"/>
</dbReference>
<dbReference type="AlphaFoldDB" id="A0A0J1IS25"/>